<feature type="transmembrane region" description="Helical" evidence="1">
    <location>
        <begin position="44"/>
        <end position="65"/>
    </location>
</feature>
<gene>
    <name evidence="4" type="ORF">KCG35_12430</name>
</gene>
<evidence type="ECO:0008006" key="6">
    <source>
        <dbReference type="Google" id="ProtNLM"/>
    </source>
</evidence>
<dbReference type="RefSeq" id="WP_215820022.1">
    <property type="nucleotide sequence ID" value="NZ_JAGSOY010000026.1"/>
</dbReference>
<feature type="domain" description="PilX/PilW C-terminal" evidence="2">
    <location>
        <begin position="120"/>
        <end position="208"/>
    </location>
</feature>
<dbReference type="Pfam" id="PF13681">
    <property type="entry name" value="PilX"/>
    <property type="match status" value="1"/>
</dbReference>
<evidence type="ECO:0000313" key="5">
    <source>
        <dbReference type="Proteomes" id="UP000690515"/>
    </source>
</evidence>
<evidence type="ECO:0000313" key="4">
    <source>
        <dbReference type="EMBL" id="MBU2711868.1"/>
    </source>
</evidence>
<dbReference type="InterPro" id="IPR025205">
    <property type="entry name" value="PilX/PilW_C"/>
</dbReference>
<evidence type="ECO:0000256" key="1">
    <source>
        <dbReference type="SAM" id="Phobius"/>
    </source>
</evidence>
<sequence>MDTLKKAFHTPLKKRHQTIMQPQYNLNKKSISHTHKAYSKQQGIVLVISLVILLLLSIVGINAMMTTSLDEKMSANLKDHNTAFQAAEAALREGEETVDALVTLSVFNNDGDEGMYSLAAAKDSPWKTIDWSTSTKLRALSTTIAGLADQPKYIIEHFTSVTSEEEELNLMNVGESTGSGATEVFRITAHGVGTSAGSQVILQTTFAKRI</sequence>
<accession>A0ABS5ZDD7</accession>
<evidence type="ECO:0000259" key="3">
    <source>
        <dbReference type="Pfam" id="PF14341"/>
    </source>
</evidence>
<protein>
    <recommendedName>
        <fullName evidence="6">Pilus assembly protein PilX</fullName>
    </recommendedName>
</protein>
<proteinExistence type="predicted"/>
<keyword evidence="1" id="KW-0812">Transmembrane</keyword>
<keyword evidence="5" id="KW-1185">Reference proteome</keyword>
<reference evidence="4 5" key="1">
    <citation type="submission" date="2021-04" db="EMBL/GenBank/DDBJ databases">
        <authorList>
            <person name="Pira H."/>
            <person name="Risdian C."/>
            <person name="Wink J."/>
        </authorList>
    </citation>
    <scope>NUCLEOTIDE SEQUENCE [LARGE SCALE GENOMIC DNA]</scope>
    <source>
        <strain evidence="4 5">WH53</strain>
    </source>
</reference>
<organism evidence="4 5">
    <name type="scientific">Zooshikella harenae</name>
    <dbReference type="NCBI Taxonomy" id="2827238"/>
    <lineage>
        <taxon>Bacteria</taxon>
        <taxon>Pseudomonadati</taxon>
        <taxon>Pseudomonadota</taxon>
        <taxon>Gammaproteobacteria</taxon>
        <taxon>Oceanospirillales</taxon>
        <taxon>Zooshikellaceae</taxon>
        <taxon>Zooshikella</taxon>
    </lineage>
</organism>
<name>A0ABS5ZDD7_9GAMM</name>
<dbReference type="EMBL" id="JAGSOY010000026">
    <property type="protein sequence ID" value="MBU2711868.1"/>
    <property type="molecule type" value="Genomic_DNA"/>
</dbReference>
<dbReference type="Proteomes" id="UP000690515">
    <property type="component" value="Unassembled WGS sequence"/>
</dbReference>
<keyword evidence="1" id="KW-1133">Transmembrane helix</keyword>
<keyword evidence="1" id="KW-0472">Membrane</keyword>
<comment type="caution">
    <text evidence="4">The sequence shown here is derived from an EMBL/GenBank/DDBJ whole genome shotgun (WGS) entry which is preliminary data.</text>
</comment>
<feature type="domain" description="Type 4 fimbrial biogenesis protein PilX N-terminal" evidence="3">
    <location>
        <begin position="42"/>
        <end position="92"/>
    </location>
</feature>
<evidence type="ECO:0000259" key="2">
    <source>
        <dbReference type="Pfam" id="PF13681"/>
    </source>
</evidence>
<dbReference type="InterPro" id="IPR025746">
    <property type="entry name" value="PilX_N_dom"/>
</dbReference>
<dbReference type="Pfam" id="PF14341">
    <property type="entry name" value="PilX_N"/>
    <property type="match status" value="1"/>
</dbReference>